<proteinExistence type="predicted"/>
<sequence>MPGTESVDRANWVSALEQLTARHAGDAVTIELLDDTYGDLDEAERVPLSSVVYDPRDDVVVVAVGAASGDSPGMLRHLVGHPTGVDIYETSAGAALRVTTEGSTMIVSFHRG</sequence>
<dbReference type="InterPro" id="IPR035223">
    <property type="entry name" value="DUF5335"/>
</dbReference>
<keyword evidence="2" id="KW-1185">Reference proteome</keyword>
<dbReference type="Proteomes" id="UP001500218">
    <property type="component" value="Unassembled WGS sequence"/>
</dbReference>
<protein>
    <recommendedName>
        <fullName evidence="3">PH domain-containing protein</fullName>
    </recommendedName>
</protein>
<name>A0ABN2M0A1_9ACTN</name>
<gene>
    <name evidence="1" type="ORF">GCM10009682_28310</name>
</gene>
<comment type="caution">
    <text evidence="1">The sequence shown here is derived from an EMBL/GenBank/DDBJ whole genome shotgun (WGS) entry which is preliminary data.</text>
</comment>
<dbReference type="EMBL" id="BAAALT010000076">
    <property type="protein sequence ID" value="GAA1804903.1"/>
    <property type="molecule type" value="Genomic_DNA"/>
</dbReference>
<evidence type="ECO:0000313" key="2">
    <source>
        <dbReference type="Proteomes" id="UP001500218"/>
    </source>
</evidence>
<accession>A0ABN2M0A1</accession>
<evidence type="ECO:0008006" key="3">
    <source>
        <dbReference type="Google" id="ProtNLM"/>
    </source>
</evidence>
<dbReference type="RefSeq" id="WP_344130802.1">
    <property type="nucleotide sequence ID" value="NZ_BAAALT010000076.1"/>
</dbReference>
<organism evidence="1 2">
    <name type="scientific">Luedemannella flava</name>
    <dbReference type="NCBI Taxonomy" id="349316"/>
    <lineage>
        <taxon>Bacteria</taxon>
        <taxon>Bacillati</taxon>
        <taxon>Actinomycetota</taxon>
        <taxon>Actinomycetes</taxon>
        <taxon>Micromonosporales</taxon>
        <taxon>Micromonosporaceae</taxon>
        <taxon>Luedemannella</taxon>
    </lineage>
</organism>
<reference evidence="1 2" key="1">
    <citation type="journal article" date="2019" name="Int. J. Syst. Evol. Microbiol.">
        <title>The Global Catalogue of Microorganisms (GCM) 10K type strain sequencing project: providing services to taxonomists for standard genome sequencing and annotation.</title>
        <authorList>
            <consortium name="The Broad Institute Genomics Platform"/>
            <consortium name="The Broad Institute Genome Sequencing Center for Infectious Disease"/>
            <person name="Wu L."/>
            <person name="Ma J."/>
        </authorList>
    </citation>
    <scope>NUCLEOTIDE SEQUENCE [LARGE SCALE GENOMIC DNA]</scope>
    <source>
        <strain evidence="1 2">JCM 13250</strain>
    </source>
</reference>
<dbReference type="Pfam" id="PF17269">
    <property type="entry name" value="DUF5335"/>
    <property type="match status" value="1"/>
</dbReference>
<evidence type="ECO:0000313" key="1">
    <source>
        <dbReference type="EMBL" id="GAA1804903.1"/>
    </source>
</evidence>